<dbReference type="SUPFAM" id="SSF53822">
    <property type="entry name" value="Periplasmic binding protein-like I"/>
    <property type="match status" value="1"/>
</dbReference>
<dbReference type="SMART" id="SM00354">
    <property type="entry name" value="HTH_LACI"/>
    <property type="match status" value="1"/>
</dbReference>
<keyword evidence="2" id="KW-0238">DNA-binding</keyword>
<dbReference type="Gene3D" id="3.40.50.2300">
    <property type="match status" value="2"/>
</dbReference>
<evidence type="ECO:0000256" key="1">
    <source>
        <dbReference type="ARBA" id="ARBA00023015"/>
    </source>
</evidence>
<dbReference type="Pfam" id="PF00356">
    <property type="entry name" value="LacI"/>
    <property type="match status" value="1"/>
</dbReference>
<evidence type="ECO:0000256" key="2">
    <source>
        <dbReference type="ARBA" id="ARBA00023125"/>
    </source>
</evidence>
<evidence type="ECO:0000313" key="5">
    <source>
        <dbReference type="EMBL" id="OTN76807.1"/>
    </source>
</evidence>
<dbReference type="PANTHER" id="PTHR30146">
    <property type="entry name" value="LACI-RELATED TRANSCRIPTIONAL REPRESSOR"/>
    <property type="match status" value="1"/>
</dbReference>
<sequence length="333" mass="36933">MANRTTIRDVAKEANVSIATVSKALNGIDVVRPETKERVEAAADKLHYVPNLMGKQLKNNRTKMIGFYTTSISGPYFSILVEAIAREAEAFGYAVNVFLSTDKRVVLNSILGGVVDGIIGFEDFLNSDDLAAIRREQIKAVFIDRNIQDEHFGSVVFDSYNKGKAATDYLLQLGHRNIAFITGIEGVYDSDERLKGYQDALKEAGIPYCEDVIIQGFFEENRSKEAVDVFLKNRSDLPTAFLAGNDLSAIGAVKAIQSNGFDVPHDFSVVGFDGIELLDYFTPHLTTVYNPIAEQGRLAVQHLLRMVENQEKGQAYVLEGTLRISHSTKRIEK</sequence>
<dbReference type="SUPFAM" id="SSF47413">
    <property type="entry name" value="lambda repressor-like DNA-binding domains"/>
    <property type="match status" value="1"/>
</dbReference>
<gene>
    <name evidence="5" type="ORF">A5886_001886</name>
</gene>
<dbReference type="AlphaFoldDB" id="A0A242A6Y5"/>
<comment type="caution">
    <text evidence="5">The sequence shown here is derived from an EMBL/GenBank/DDBJ whole genome shotgun (WGS) entry which is preliminary data.</text>
</comment>
<feature type="domain" description="HTH lacI-type" evidence="4">
    <location>
        <begin position="5"/>
        <end position="59"/>
    </location>
</feature>
<evidence type="ECO:0000259" key="4">
    <source>
        <dbReference type="PROSITE" id="PS50932"/>
    </source>
</evidence>
<evidence type="ECO:0000256" key="3">
    <source>
        <dbReference type="ARBA" id="ARBA00023163"/>
    </source>
</evidence>
<protein>
    <recommendedName>
        <fullName evidence="4">HTH lacI-type domain-containing protein</fullName>
    </recommendedName>
</protein>
<reference evidence="5 6" key="1">
    <citation type="submission" date="2017-05" db="EMBL/GenBank/DDBJ databases">
        <title>The Genome Sequence of Enterococcus sp. 8G7_MSG3316.</title>
        <authorList>
            <consortium name="The Broad Institute Genomics Platform"/>
            <consortium name="The Broad Institute Genomic Center for Infectious Diseases"/>
            <person name="Earl A."/>
            <person name="Manson A."/>
            <person name="Schwartman J."/>
            <person name="Gilmore M."/>
            <person name="Abouelleil A."/>
            <person name="Cao P."/>
            <person name="Chapman S."/>
            <person name="Cusick C."/>
            <person name="Shea T."/>
            <person name="Young S."/>
            <person name="Neafsey D."/>
            <person name="Nusbaum C."/>
            <person name="Birren B."/>
        </authorList>
    </citation>
    <scope>NUCLEOTIDE SEQUENCE [LARGE SCALE GENOMIC DNA]</scope>
    <source>
        <strain evidence="5 6">8G7_MSG3316</strain>
    </source>
</reference>
<keyword evidence="6" id="KW-1185">Reference proteome</keyword>
<dbReference type="Gene3D" id="1.10.260.40">
    <property type="entry name" value="lambda repressor-like DNA-binding domains"/>
    <property type="match status" value="1"/>
</dbReference>
<organism evidence="5 6">
    <name type="scientific">Candidatus Enterococcus testudinis</name>
    <dbReference type="NCBI Taxonomy" id="1834191"/>
    <lineage>
        <taxon>Bacteria</taxon>
        <taxon>Bacillati</taxon>
        <taxon>Bacillota</taxon>
        <taxon>Bacilli</taxon>
        <taxon>Lactobacillales</taxon>
        <taxon>Enterococcaceae</taxon>
        <taxon>Enterococcus</taxon>
    </lineage>
</organism>
<dbReference type="Pfam" id="PF13377">
    <property type="entry name" value="Peripla_BP_3"/>
    <property type="match status" value="1"/>
</dbReference>
<dbReference type="CDD" id="cd01392">
    <property type="entry name" value="HTH_LacI"/>
    <property type="match status" value="1"/>
</dbReference>
<dbReference type="PRINTS" id="PR00036">
    <property type="entry name" value="HTHLACI"/>
</dbReference>
<dbReference type="InterPro" id="IPR028082">
    <property type="entry name" value="Peripla_BP_I"/>
</dbReference>
<keyword evidence="3" id="KW-0804">Transcription</keyword>
<dbReference type="InterPro" id="IPR000843">
    <property type="entry name" value="HTH_LacI"/>
</dbReference>
<dbReference type="STRING" id="1834191.A5886_001886"/>
<keyword evidence="1" id="KW-0805">Transcription regulation</keyword>
<proteinExistence type="predicted"/>
<evidence type="ECO:0000313" key="6">
    <source>
        <dbReference type="Proteomes" id="UP000195043"/>
    </source>
</evidence>
<dbReference type="GO" id="GO:0000976">
    <property type="term" value="F:transcription cis-regulatory region binding"/>
    <property type="evidence" value="ECO:0007669"/>
    <property type="project" value="TreeGrafter"/>
</dbReference>
<dbReference type="RefSeq" id="WP_086274837.1">
    <property type="nucleotide sequence ID" value="NZ_NGKU01000001.1"/>
</dbReference>
<dbReference type="PROSITE" id="PS50932">
    <property type="entry name" value="HTH_LACI_2"/>
    <property type="match status" value="1"/>
</dbReference>
<name>A0A242A6Y5_9ENTE</name>
<dbReference type="Proteomes" id="UP000195043">
    <property type="component" value="Unassembled WGS sequence"/>
</dbReference>
<accession>A0A242A6Y5</accession>
<dbReference type="InterPro" id="IPR010982">
    <property type="entry name" value="Lambda_DNA-bd_dom_sf"/>
</dbReference>
<dbReference type="EMBL" id="NGKU01000001">
    <property type="protein sequence ID" value="OTN76807.1"/>
    <property type="molecule type" value="Genomic_DNA"/>
</dbReference>
<dbReference type="OrthoDB" id="9775106at2"/>
<dbReference type="GO" id="GO:0003700">
    <property type="term" value="F:DNA-binding transcription factor activity"/>
    <property type="evidence" value="ECO:0007669"/>
    <property type="project" value="TreeGrafter"/>
</dbReference>
<dbReference type="PROSITE" id="PS00356">
    <property type="entry name" value="HTH_LACI_1"/>
    <property type="match status" value="1"/>
</dbReference>
<dbReference type="InterPro" id="IPR046335">
    <property type="entry name" value="LacI/GalR-like_sensor"/>
</dbReference>
<dbReference type="CDD" id="cd06267">
    <property type="entry name" value="PBP1_LacI_sugar_binding-like"/>
    <property type="match status" value="1"/>
</dbReference>
<dbReference type="PANTHER" id="PTHR30146:SF109">
    <property type="entry name" value="HTH-TYPE TRANSCRIPTIONAL REGULATOR GALS"/>
    <property type="match status" value="1"/>
</dbReference>